<keyword evidence="6" id="KW-1185">Reference proteome</keyword>
<dbReference type="RefSeq" id="WP_218029948.1">
    <property type="nucleotide sequence ID" value="NZ_BAAARZ010000059.1"/>
</dbReference>
<dbReference type="GO" id="GO:0016757">
    <property type="term" value="F:glycosyltransferase activity"/>
    <property type="evidence" value="ECO:0007669"/>
    <property type="project" value="UniProtKB-KW"/>
</dbReference>
<evidence type="ECO:0000313" key="5">
    <source>
        <dbReference type="EMBL" id="GEC17763.1"/>
    </source>
</evidence>
<protein>
    <submittedName>
        <fullName evidence="5">Glycosyl transferase family 1</fullName>
    </submittedName>
</protein>
<dbReference type="Proteomes" id="UP000320338">
    <property type="component" value="Unassembled WGS sequence"/>
</dbReference>
<sequence length="380" mass="40776">MSVALLTYSTKPRGGVVHTLCLAEELHRQGYPVHVVTLGDPDVGFFRPVEVPHTIVPVRERAGTLDERVFAAIAALTEGLRGIAGGFDILHPQDCISARAAVAVRDEGSPVTVVRTVHHVDDFTTPALVECQAKAIHEPDRVLVVSEQWRGILRDEYGVSAEIVPNGVDTTRFPPVSAAQRAALRDRVGARDRFLLLAVGGVEPRKGTHHLFEALGALRGERPVLAVVGGHSFQDYTAYRDAALASLPGLGLELGVDVVPVGTVDEAELAGWYATADALAFPSVKEGWGLVVLEALSMGLPVVASDLPVFGEYLTDGVDALLPAVGDSDALAAALRRILTDKALRERLRTGGHAVAQRYTWAASAQRHREVYADIRTARR</sequence>
<dbReference type="PANTHER" id="PTHR46401">
    <property type="entry name" value="GLYCOSYLTRANSFERASE WBBK-RELATED"/>
    <property type="match status" value="1"/>
</dbReference>
<dbReference type="SUPFAM" id="SSF53756">
    <property type="entry name" value="UDP-Glycosyltransferase/glycogen phosphorylase"/>
    <property type="match status" value="1"/>
</dbReference>
<gene>
    <name evidence="5" type="ORF">PHY01_00460</name>
</gene>
<comment type="caution">
    <text evidence="5">The sequence shown here is derived from an EMBL/GenBank/DDBJ whole genome shotgun (WGS) entry which is preliminary data.</text>
</comment>
<dbReference type="PANTHER" id="PTHR46401:SF2">
    <property type="entry name" value="GLYCOSYLTRANSFERASE WBBK-RELATED"/>
    <property type="match status" value="1"/>
</dbReference>
<name>A0A4Y3WFV6_9PSEU</name>
<dbReference type="Pfam" id="PF00534">
    <property type="entry name" value="Glycos_transf_1"/>
    <property type="match status" value="1"/>
</dbReference>
<evidence type="ECO:0000313" key="6">
    <source>
        <dbReference type="Proteomes" id="UP000320338"/>
    </source>
</evidence>
<dbReference type="GO" id="GO:0009103">
    <property type="term" value="P:lipopolysaccharide biosynthetic process"/>
    <property type="evidence" value="ECO:0007669"/>
    <property type="project" value="TreeGrafter"/>
</dbReference>
<evidence type="ECO:0000259" key="4">
    <source>
        <dbReference type="Pfam" id="PF13439"/>
    </source>
</evidence>
<evidence type="ECO:0000256" key="2">
    <source>
        <dbReference type="ARBA" id="ARBA00022679"/>
    </source>
</evidence>
<dbReference type="Pfam" id="PF13439">
    <property type="entry name" value="Glyco_transf_4"/>
    <property type="match status" value="1"/>
</dbReference>
<dbReference type="Gene3D" id="3.40.50.2000">
    <property type="entry name" value="Glycogen Phosphorylase B"/>
    <property type="match status" value="2"/>
</dbReference>
<dbReference type="InterPro" id="IPR001296">
    <property type="entry name" value="Glyco_trans_1"/>
</dbReference>
<accession>A0A4Y3WFV6</accession>
<organism evidence="5 6">
    <name type="scientific">Pseudonocardia hydrocarbonoxydans</name>
    <dbReference type="NCBI Taxonomy" id="76726"/>
    <lineage>
        <taxon>Bacteria</taxon>
        <taxon>Bacillati</taxon>
        <taxon>Actinomycetota</taxon>
        <taxon>Actinomycetes</taxon>
        <taxon>Pseudonocardiales</taxon>
        <taxon>Pseudonocardiaceae</taxon>
        <taxon>Pseudonocardia</taxon>
    </lineage>
</organism>
<keyword evidence="1" id="KW-0328">Glycosyltransferase</keyword>
<dbReference type="AlphaFoldDB" id="A0A4Y3WFV6"/>
<dbReference type="NCBIfam" id="TIGR04047">
    <property type="entry name" value="MSMEG_0565_glyc"/>
    <property type="match status" value="1"/>
</dbReference>
<keyword evidence="2 5" id="KW-0808">Transferase</keyword>
<proteinExistence type="predicted"/>
<dbReference type="EMBL" id="BJNG01000001">
    <property type="protein sequence ID" value="GEC17763.1"/>
    <property type="molecule type" value="Genomic_DNA"/>
</dbReference>
<evidence type="ECO:0000256" key="1">
    <source>
        <dbReference type="ARBA" id="ARBA00022676"/>
    </source>
</evidence>
<reference evidence="5 6" key="1">
    <citation type="submission" date="2019-06" db="EMBL/GenBank/DDBJ databases">
        <title>Whole genome shotgun sequence of Pseudonocardia hydrocarbonoxydans NBRC 14498.</title>
        <authorList>
            <person name="Hosoyama A."/>
            <person name="Uohara A."/>
            <person name="Ohji S."/>
            <person name="Ichikawa N."/>
        </authorList>
    </citation>
    <scope>NUCLEOTIDE SEQUENCE [LARGE SCALE GENOMIC DNA]</scope>
    <source>
        <strain evidence="5 6">NBRC 14498</strain>
    </source>
</reference>
<feature type="domain" description="Glycosyltransferase subfamily 4-like N-terminal" evidence="4">
    <location>
        <begin position="13"/>
        <end position="172"/>
    </location>
</feature>
<dbReference type="CDD" id="cd03801">
    <property type="entry name" value="GT4_PimA-like"/>
    <property type="match status" value="1"/>
</dbReference>
<feature type="domain" description="Glycosyl transferase family 1" evidence="3">
    <location>
        <begin position="190"/>
        <end position="350"/>
    </location>
</feature>
<dbReference type="InterPro" id="IPR023986">
    <property type="entry name" value="GlycosylTfrase_MSMEG0565"/>
</dbReference>
<dbReference type="InterPro" id="IPR028098">
    <property type="entry name" value="Glyco_trans_4-like_N"/>
</dbReference>
<evidence type="ECO:0000259" key="3">
    <source>
        <dbReference type="Pfam" id="PF00534"/>
    </source>
</evidence>